<dbReference type="EMBL" id="JAWMAJ010000043">
    <property type="protein sequence ID" value="MDV7217308.1"/>
    <property type="molecule type" value="Genomic_DNA"/>
</dbReference>
<evidence type="ECO:0000313" key="2">
    <source>
        <dbReference type="Proteomes" id="UP001187346"/>
    </source>
</evidence>
<accession>A0ABU4F9P2</accession>
<name>A0ABU4F9P2_9ACTN</name>
<evidence type="ECO:0000313" key="1">
    <source>
        <dbReference type="EMBL" id="MDV7217308.1"/>
    </source>
</evidence>
<dbReference type="Proteomes" id="UP001187346">
    <property type="component" value="Unassembled WGS sequence"/>
</dbReference>
<comment type="caution">
    <text evidence="1">The sequence shown here is derived from an EMBL/GenBank/DDBJ whole genome shotgun (WGS) entry which is preliminary data.</text>
</comment>
<protein>
    <submittedName>
        <fullName evidence="1">Uncharacterized protein</fullName>
    </submittedName>
</protein>
<dbReference type="RefSeq" id="WP_317771669.1">
    <property type="nucleotide sequence ID" value="NZ_JAWMAJ010000043.1"/>
</dbReference>
<keyword evidence="2" id="KW-1185">Reference proteome</keyword>
<gene>
    <name evidence="1" type="ORF">R5A26_15245</name>
</gene>
<reference evidence="1 2" key="1">
    <citation type="submission" date="2023-10" db="EMBL/GenBank/DDBJ databases">
        <title>Characterization of rhizosphere-enriched actinobacteria from wheat plants lab-grown on chernevaya soil.</title>
        <authorList>
            <person name="Tikhonova E.N."/>
            <person name="Konopkin A."/>
            <person name="Kravchenko I.K."/>
        </authorList>
    </citation>
    <scope>NUCLEOTIDE SEQUENCE [LARGE SCALE GENOMIC DNA]</scope>
    <source>
        <strain evidence="1 2">RR29</strain>
    </source>
</reference>
<proteinExistence type="predicted"/>
<sequence>MSEGIAATALGPDAAWATVCFSAQPPCAALRGDGPGDRVSFVGWRSDAADGSALVRSDPLPSPADSSVERHGYRHPYPYPAPCPHADGPLGCDVHLWVDADSPERTGLMEHADVLVSRVPLPLASAQRRVRGMLLGHPGCRAAAVPDTASTCVVGVRERTGAVSFVSFARLERGGSDDPLPAHVVVSVVHAWAVNGGSPGALRSLVPIPRR</sequence>
<organism evidence="1 2">
    <name type="scientific">Streptomyces prunicolor</name>
    <dbReference type="NCBI Taxonomy" id="67348"/>
    <lineage>
        <taxon>Bacteria</taxon>
        <taxon>Bacillati</taxon>
        <taxon>Actinomycetota</taxon>
        <taxon>Actinomycetes</taxon>
        <taxon>Kitasatosporales</taxon>
        <taxon>Streptomycetaceae</taxon>
        <taxon>Streptomyces</taxon>
    </lineage>
</organism>